<evidence type="ECO:0000256" key="11">
    <source>
        <dbReference type="PROSITE-ProRule" id="PRU00042"/>
    </source>
</evidence>
<comment type="similarity">
    <text evidence="2">Belongs to the krueppel C2H2-type zinc-finger protein family.</text>
</comment>
<dbReference type="FunFam" id="3.30.160.60:FF:001370">
    <property type="entry name" value="Zinc finger protein"/>
    <property type="match status" value="1"/>
</dbReference>
<evidence type="ECO:0000256" key="1">
    <source>
        <dbReference type="ARBA" id="ARBA00004123"/>
    </source>
</evidence>
<dbReference type="SUPFAM" id="SSF57667">
    <property type="entry name" value="beta-beta-alpha zinc fingers"/>
    <property type="match status" value="1"/>
</dbReference>
<proteinExistence type="inferred from homology"/>
<dbReference type="STRING" id="436907.A7TF10"/>
<keyword evidence="3" id="KW-0479">Metal-binding</keyword>
<dbReference type="InterPro" id="IPR013087">
    <property type="entry name" value="Znf_C2H2_type"/>
</dbReference>
<organism evidence="15">
    <name type="scientific">Vanderwaltozyma polyspora (strain ATCC 22028 / DSM 70294 / BCRC 21397 / CBS 2163 / NBRC 10782 / NRRL Y-8283 / UCD 57-17)</name>
    <name type="common">Kluyveromyces polysporus</name>
    <dbReference type="NCBI Taxonomy" id="436907"/>
    <lineage>
        <taxon>Eukaryota</taxon>
        <taxon>Fungi</taxon>
        <taxon>Dikarya</taxon>
        <taxon>Ascomycota</taxon>
        <taxon>Saccharomycotina</taxon>
        <taxon>Saccharomycetes</taxon>
        <taxon>Saccharomycetales</taxon>
        <taxon>Saccharomycetaceae</taxon>
        <taxon>Vanderwaltozyma</taxon>
    </lineage>
</organism>
<evidence type="ECO:0000259" key="13">
    <source>
        <dbReference type="PROSITE" id="PS50157"/>
    </source>
</evidence>
<feature type="region of interest" description="Disordered" evidence="12">
    <location>
        <begin position="1"/>
        <end position="26"/>
    </location>
</feature>
<name>A7TF10_VANPO</name>
<dbReference type="Proteomes" id="UP000000267">
    <property type="component" value="Unassembled WGS sequence"/>
</dbReference>
<evidence type="ECO:0000256" key="6">
    <source>
        <dbReference type="ARBA" id="ARBA00022833"/>
    </source>
</evidence>
<keyword evidence="4" id="KW-0677">Repeat</keyword>
<dbReference type="GO" id="GO:0000785">
    <property type="term" value="C:chromatin"/>
    <property type="evidence" value="ECO:0007669"/>
    <property type="project" value="TreeGrafter"/>
</dbReference>
<comment type="subcellular location">
    <subcellularLocation>
        <location evidence="1">Nucleus</location>
    </subcellularLocation>
</comment>
<dbReference type="HOGENOM" id="CLU_792678_0_0_1"/>
<evidence type="ECO:0000256" key="8">
    <source>
        <dbReference type="ARBA" id="ARBA00023125"/>
    </source>
</evidence>
<keyword evidence="8" id="KW-0238">DNA-binding</keyword>
<dbReference type="AlphaFoldDB" id="A7TF10"/>
<sequence length="329" mass="38132">MSRNQNKHNKYQIEHSNMKKIHKNKNKNSNSILIDTKLPTLLPYFFSSNTMDYGINLILDKHSFKTNTLKIENYPSIGSEFDSVIMSNQWGNILRDNSICDKQEFPILKKCPVTLCHDHSSNNSKPLYSSREEVSKTSSLSNKNPVSFLSNFNKLKFHPISPPNESDDLILINNDIVRQEPLSNGISNRNQMGFENIVTPPLYLNESDDIISNTQSSIKEKPKKEKIILRKKRRYRKKTIIPEGFKSSRVSLLKGDIAERRKYYCRVCGKGLTTSGHLSRHYRIHTGEKKHCCPFEGCNQRFSRRDNCSQHYQTHRRNKSGINLLEIDL</sequence>
<evidence type="ECO:0000256" key="2">
    <source>
        <dbReference type="ARBA" id="ARBA00006991"/>
    </source>
</evidence>
<dbReference type="PANTHER" id="PTHR14003">
    <property type="entry name" value="TRANSCRIPTIONAL REPRESSOR PROTEIN YY"/>
    <property type="match status" value="1"/>
</dbReference>
<dbReference type="PROSITE" id="PS00028">
    <property type="entry name" value="ZINC_FINGER_C2H2_1"/>
    <property type="match status" value="2"/>
</dbReference>
<keyword evidence="7" id="KW-0805">Transcription regulation</keyword>
<dbReference type="GO" id="GO:0005667">
    <property type="term" value="C:transcription regulator complex"/>
    <property type="evidence" value="ECO:0007669"/>
    <property type="project" value="TreeGrafter"/>
</dbReference>
<feature type="domain" description="C2H2-type" evidence="13">
    <location>
        <begin position="263"/>
        <end position="290"/>
    </location>
</feature>
<keyword evidence="10" id="KW-0539">Nucleus</keyword>
<keyword evidence="5 11" id="KW-0863">Zinc-finger</keyword>
<dbReference type="InterPro" id="IPR036236">
    <property type="entry name" value="Znf_C2H2_sf"/>
</dbReference>
<evidence type="ECO:0000256" key="5">
    <source>
        <dbReference type="ARBA" id="ARBA00022771"/>
    </source>
</evidence>
<accession>A7TF10</accession>
<dbReference type="OrthoDB" id="6365676at2759"/>
<evidence type="ECO:0000313" key="14">
    <source>
        <dbReference type="EMBL" id="EDO19256.1"/>
    </source>
</evidence>
<gene>
    <name evidence="14" type="ORF">Kpol_1050p116</name>
</gene>
<dbReference type="PhylomeDB" id="A7TF10"/>
<evidence type="ECO:0000256" key="9">
    <source>
        <dbReference type="ARBA" id="ARBA00023163"/>
    </source>
</evidence>
<dbReference type="PANTHER" id="PTHR14003:SF19">
    <property type="entry name" value="YY2 TRANSCRIPTION FACTOR"/>
    <property type="match status" value="1"/>
</dbReference>
<feature type="domain" description="C2H2-type" evidence="13">
    <location>
        <begin position="291"/>
        <end position="320"/>
    </location>
</feature>
<feature type="compositionally biased region" description="Basic residues" evidence="12">
    <location>
        <begin position="1"/>
        <end position="10"/>
    </location>
</feature>
<keyword evidence="6" id="KW-0862">Zinc</keyword>
<keyword evidence="15" id="KW-1185">Reference proteome</keyword>
<evidence type="ECO:0000313" key="15">
    <source>
        <dbReference type="Proteomes" id="UP000000267"/>
    </source>
</evidence>
<keyword evidence="9" id="KW-0804">Transcription</keyword>
<dbReference type="KEGG" id="vpo:Kpol_1050p116"/>
<dbReference type="GO" id="GO:0000981">
    <property type="term" value="F:DNA-binding transcription factor activity, RNA polymerase II-specific"/>
    <property type="evidence" value="ECO:0007669"/>
    <property type="project" value="TreeGrafter"/>
</dbReference>
<dbReference type="GO" id="GO:0000978">
    <property type="term" value="F:RNA polymerase II cis-regulatory region sequence-specific DNA binding"/>
    <property type="evidence" value="ECO:0007669"/>
    <property type="project" value="TreeGrafter"/>
</dbReference>
<evidence type="ECO:0000256" key="7">
    <source>
        <dbReference type="ARBA" id="ARBA00023015"/>
    </source>
</evidence>
<evidence type="ECO:0000256" key="4">
    <source>
        <dbReference type="ARBA" id="ARBA00022737"/>
    </source>
</evidence>
<dbReference type="PROSITE" id="PS50157">
    <property type="entry name" value="ZINC_FINGER_C2H2_2"/>
    <property type="match status" value="2"/>
</dbReference>
<dbReference type="GO" id="GO:0008270">
    <property type="term" value="F:zinc ion binding"/>
    <property type="evidence" value="ECO:0007669"/>
    <property type="project" value="UniProtKB-KW"/>
</dbReference>
<dbReference type="EMBL" id="DS480381">
    <property type="protein sequence ID" value="EDO19256.1"/>
    <property type="molecule type" value="Genomic_DNA"/>
</dbReference>
<dbReference type="Gene3D" id="3.30.160.60">
    <property type="entry name" value="Classic Zinc Finger"/>
    <property type="match status" value="2"/>
</dbReference>
<evidence type="ECO:0000256" key="12">
    <source>
        <dbReference type="SAM" id="MobiDB-lite"/>
    </source>
</evidence>
<reference evidence="14 15" key="1">
    <citation type="journal article" date="2007" name="Proc. Natl. Acad. Sci. U.S.A.">
        <title>Independent sorting-out of thousands of duplicated gene pairs in two yeast species descended from a whole-genome duplication.</title>
        <authorList>
            <person name="Scannell D.R."/>
            <person name="Frank A.C."/>
            <person name="Conant G.C."/>
            <person name="Byrne K.P."/>
            <person name="Woolfit M."/>
            <person name="Wolfe K.H."/>
        </authorList>
    </citation>
    <scope>NUCLEOTIDE SEQUENCE [LARGE SCALE GENOMIC DNA]</scope>
    <source>
        <strain evidence="15">ATCC 22028 / DSM 70294 / BCRC 21397 / CBS 2163 / NBRC 10782 / NRRL Y-8283 / UCD 57-17</strain>
    </source>
</reference>
<dbReference type="SMART" id="SM00355">
    <property type="entry name" value="ZnF_C2H2"/>
    <property type="match status" value="2"/>
</dbReference>
<dbReference type="GO" id="GO:0005634">
    <property type="term" value="C:nucleus"/>
    <property type="evidence" value="ECO:0007669"/>
    <property type="project" value="UniProtKB-SubCell"/>
</dbReference>
<evidence type="ECO:0000256" key="3">
    <source>
        <dbReference type="ARBA" id="ARBA00022723"/>
    </source>
</evidence>
<dbReference type="GeneID" id="5547590"/>
<dbReference type="InParanoid" id="A7TF10"/>
<protein>
    <recommendedName>
        <fullName evidence="13">C2H2-type domain-containing protein</fullName>
    </recommendedName>
</protein>
<dbReference type="eggNOG" id="KOG1721">
    <property type="taxonomic scope" value="Eukaryota"/>
</dbReference>
<evidence type="ECO:0000256" key="10">
    <source>
        <dbReference type="ARBA" id="ARBA00023242"/>
    </source>
</evidence>
<dbReference type="RefSeq" id="XP_001647114.1">
    <property type="nucleotide sequence ID" value="XM_001647064.1"/>
</dbReference>